<evidence type="ECO:0000256" key="9">
    <source>
        <dbReference type="ARBA" id="ARBA00034074"/>
    </source>
</evidence>
<dbReference type="SUPFAM" id="SSF51126">
    <property type="entry name" value="Pectin lyase-like"/>
    <property type="match status" value="1"/>
</dbReference>
<dbReference type="eggNOG" id="ENOG502QTAW">
    <property type="taxonomic scope" value="Eukaryota"/>
</dbReference>
<dbReference type="AlphaFoldDB" id="A0A0L0SN60"/>
<accession>A0A0L0SN60</accession>
<organism evidence="13 14">
    <name type="scientific">Allomyces macrogynus (strain ATCC 38327)</name>
    <name type="common">Allomyces javanicus var. macrogynus</name>
    <dbReference type="NCBI Taxonomy" id="578462"/>
    <lineage>
        <taxon>Eukaryota</taxon>
        <taxon>Fungi</taxon>
        <taxon>Fungi incertae sedis</taxon>
        <taxon>Blastocladiomycota</taxon>
        <taxon>Blastocladiomycetes</taxon>
        <taxon>Blastocladiales</taxon>
        <taxon>Blastocladiaceae</taxon>
        <taxon>Allomyces</taxon>
    </lineage>
</organism>
<dbReference type="STRING" id="578462.A0A0L0SN60"/>
<dbReference type="Pfam" id="PF00295">
    <property type="entry name" value="Glyco_hydro_28"/>
    <property type="match status" value="1"/>
</dbReference>
<dbReference type="EC" id="3.2.1.15" evidence="2"/>
<reference evidence="13 14" key="1">
    <citation type="submission" date="2009-11" db="EMBL/GenBank/DDBJ databases">
        <title>Annotation of Allomyces macrogynus ATCC 38327.</title>
        <authorList>
            <consortium name="The Broad Institute Genome Sequencing Platform"/>
            <person name="Russ C."/>
            <person name="Cuomo C."/>
            <person name="Burger G."/>
            <person name="Gray M.W."/>
            <person name="Holland P.W.H."/>
            <person name="King N."/>
            <person name="Lang F.B.F."/>
            <person name="Roger A.J."/>
            <person name="Ruiz-Trillo I."/>
            <person name="Young S.K."/>
            <person name="Zeng Q."/>
            <person name="Gargeya S."/>
            <person name="Fitzgerald M."/>
            <person name="Haas B."/>
            <person name="Abouelleil A."/>
            <person name="Alvarado L."/>
            <person name="Arachchi H.M."/>
            <person name="Berlin A."/>
            <person name="Chapman S.B."/>
            <person name="Gearin G."/>
            <person name="Goldberg J."/>
            <person name="Griggs A."/>
            <person name="Gujja S."/>
            <person name="Hansen M."/>
            <person name="Heiman D."/>
            <person name="Howarth C."/>
            <person name="Larimer J."/>
            <person name="Lui A."/>
            <person name="MacDonald P.J.P."/>
            <person name="McCowen C."/>
            <person name="Montmayeur A."/>
            <person name="Murphy C."/>
            <person name="Neiman D."/>
            <person name="Pearson M."/>
            <person name="Priest M."/>
            <person name="Roberts A."/>
            <person name="Saif S."/>
            <person name="Shea T."/>
            <person name="Sisk P."/>
            <person name="Stolte C."/>
            <person name="Sykes S."/>
            <person name="Wortman J."/>
            <person name="Nusbaum C."/>
            <person name="Birren B."/>
        </authorList>
    </citation>
    <scope>NUCLEOTIDE SEQUENCE [LARGE SCALE GENOMIC DNA]</scope>
    <source>
        <strain evidence="13 14">ATCC 38327</strain>
    </source>
</reference>
<keyword evidence="6" id="KW-1015">Disulfide bond</keyword>
<comment type="similarity">
    <text evidence="1 11">Belongs to the glycosyl hydrolase 28 family.</text>
</comment>
<evidence type="ECO:0000256" key="11">
    <source>
        <dbReference type="RuleBase" id="RU361169"/>
    </source>
</evidence>
<dbReference type="GO" id="GO:0005576">
    <property type="term" value="C:extracellular region"/>
    <property type="evidence" value="ECO:0007669"/>
    <property type="project" value="TreeGrafter"/>
</dbReference>
<evidence type="ECO:0000313" key="14">
    <source>
        <dbReference type="Proteomes" id="UP000054350"/>
    </source>
</evidence>
<dbReference type="PROSITE" id="PS00502">
    <property type="entry name" value="POLYGALACTURONASE"/>
    <property type="match status" value="1"/>
</dbReference>
<keyword evidence="8" id="KW-0961">Cell wall biogenesis/degradation</keyword>
<proteinExistence type="inferred from homology"/>
<sequence length="359" mass="37402">MHASLAFLLAFVALSVQAAPAGNACVVDSIAAAKNAASCSTITIKSFTVPGGQTLALEGLKDGTIVNFAGDLTFGYKEWEGPLFRVSGASDSAKVTVNGNGHVLDGQGQLYWDGKGGNGGKTKPHPMVKLNAAGSVSKLVVKNTPAHAISVGAKGALVIDSVTIDDTLGATKGGHNTDCFDVSSVNGLTIQNSICKNQDDCLALNDGKNVKFLNNQCIGGHGISIGSIKAGKHVDNVLIQGNTIADSDQALRIKTYNAAKDASVSNIHYNDNHATNIKKYGMMVVQDYTNDGETGKVDQPMPITNVNFEGKPSTIVMNGGQAYKVLCGANSCTGTWDWSLLKISGKSKAGTSNIKNIKW</sequence>
<dbReference type="PANTHER" id="PTHR31884:SF1">
    <property type="entry name" value="POLYGALACTURONASE"/>
    <property type="match status" value="1"/>
</dbReference>
<dbReference type="GO" id="GO:0004650">
    <property type="term" value="F:polygalacturonase activity"/>
    <property type="evidence" value="ECO:0007669"/>
    <property type="project" value="UniProtKB-EC"/>
</dbReference>
<evidence type="ECO:0000256" key="10">
    <source>
        <dbReference type="PROSITE-ProRule" id="PRU10052"/>
    </source>
</evidence>
<evidence type="ECO:0000256" key="3">
    <source>
        <dbReference type="ARBA" id="ARBA00022729"/>
    </source>
</evidence>
<protein>
    <recommendedName>
        <fullName evidence="2">endo-polygalacturonase</fullName>
        <ecNumber evidence="2">3.2.1.15</ecNumber>
    </recommendedName>
</protein>
<dbReference type="OrthoDB" id="1546079at2759"/>
<keyword evidence="14" id="KW-1185">Reference proteome</keyword>
<dbReference type="SMART" id="SM00710">
    <property type="entry name" value="PbH1"/>
    <property type="match status" value="5"/>
</dbReference>
<dbReference type="VEuPathDB" id="FungiDB:AMAG_08880"/>
<keyword evidence="5 11" id="KW-0378">Hydrolase</keyword>
<dbReference type="InterPro" id="IPR006626">
    <property type="entry name" value="PbH1"/>
</dbReference>
<comment type="catalytic activity">
    <reaction evidence="9">
        <text>(1,4-alpha-D-galacturonosyl)n+m + H2O = (1,4-alpha-D-galacturonosyl)n + (1,4-alpha-D-galacturonosyl)m.</text>
        <dbReference type="EC" id="3.2.1.15"/>
    </reaction>
</comment>
<evidence type="ECO:0000256" key="8">
    <source>
        <dbReference type="ARBA" id="ARBA00023316"/>
    </source>
</evidence>
<dbReference type="InterPro" id="IPR012334">
    <property type="entry name" value="Pectin_lyas_fold"/>
</dbReference>
<feature type="signal peptide" evidence="12">
    <location>
        <begin position="1"/>
        <end position="18"/>
    </location>
</feature>
<dbReference type="PANTHER" id="PTHR31884">
    <property type="entry name" value="POLYGALACTURONASE"/>
    <property type="match status" value="1"/>
</dbReference>
<keyword evidence="4" id="KW-0677">Repeat</keyword>
<dbReference type="InterPro" id="IPR011050">
    <property type="entry name" value="Pectin_lyase_fold/virulence"/>
</dbReference>
<evidence type="ECO:0000256" key="6">
    <source>
        <dbReference type="ARBA" id="ARBA00023157"/>
    </source>
</evidence>
<evidence type="ECO:0000256" key="4">
    <source>
        <dbReference type="ARBA" id="ARBA00022737"/>
    </source>
</evidence>
<evidence type="ECO:0000256" key="12">
    <source>
        <dbReference type="SAM" id="SignalP"/>
    </source>
</evidence>
<dbReference type="InterPro" id="IPR050434">
    <property type="entry name" value="Glycosyl_hydrlase_28"/>
</dbReference>
<evidence type="ECO:0000256" key="7">
    <source>
        <dbReference type="ARBA" id="ARBA00023295"/>
    </source>
</evidence>
<evidence type="ECO:0000256" key="1">
    <source>
        <dbReference type="ARBA" id="ARBA00008834"/>
    </source>
</evidence>
<dbReference type="GO" id="GO:0045490">
    <property type="term" value="P:pectin catabolic process"/>
    <property type="evidence" value="ECO:0007669"/>
    <property type="project" value="TreeGrafter"/>
</dbReference>
<dbReference type="EMBL" id="GG745343">
    <property type="protein sequence ID" value="KNE63809.1"/>
    <property type="molecule type" value="Genomic_DNA"/>
</dbReference>
<gene>
    <name evidence="13" type="ORF">AMAG_08880</name>
</gene>
<dbReference type="InterPro" id="IPR000743">
    <property type="entry name" value="Glyco_hydro_28"/>
</dbReference>
<evidence type="ECO:0000313" key="13">
    <source>
        <dbReference type="EMBL" id="KNE63809.1"/>
    </source>
</evidence>
<dbReference type="Proteomes" id="UP000054350">
    <property type="component" value="Unassembled WGS sequence"/>
</dbReference>
<feature type="active site" evidence="10">
    <location>
        <position position="221"/>
    </location>
</feature>
<dbReference type="Gene3D" id="2.160.20.10">
    <property type="entry name" value="Single-stranded right-handed beta-helix, Pectin lyase-like"/>
    <property type="match status" value="1"/>
</dbReference>
<feature type="chain" id="PRO_5005547899" description="endo-polygalacturonase" evidence="12">
    <location>
        <begin position="19"/>
        <end position="359"/>
    </location>
</feature>
<keyword evidence="3 12" id="KW-0732">Signal</keyword>
<evidence type="ECO:0000256" key="2">
    <source>
        <dbReference type="ARBA" id="ARBA00012736"/>
    </source>
</evidence>
<keyword evidence="7 11" id="KW-0326">Glycosidase</keyword>
<evidence type="ECO:0000256" key="5">
    <source>
        <dbReference type="ARBA" id="ARBA00022801"/>
    </source>
</evidence>
<dbReference type="GO" id="GO:0071555">
    <property type="term" value="P:cell wall organization"/>
    <property type="evidence" value="ECO:0007669"/>
    <property type="project" value="UniProtKB-KW"/>
</dbReference>
<dbReference type="OMA" id="EGACADW"/>
<reference evidence="14" key="2">
    <citation type="submission" date="2009-11" db="EMBL/GenBank/DDBJ databases">
        <title>The Genome Sequence of Allomyces macrogynus strain ATCC 38327.</title>
        <authorList>
            <consortium name="The Broad Institute Genome Sequencing Platform"/>
            <person name="Russ C."/>
            <person name="Cuomo C."/>
            <person name="Shea T."/>
            <person name="Young S.K."/>
            <person name="Zeng Q."/>
            <person name="Koehrsen M."/>
            <person name="Haas B."/>
            <person name="Borodovsky M."/>
            <person name="Guigo R."/>
            <person name="Alvarado L."/>
            <person name="Berlin A."/>
            <person name="Borenstein D."/>
            <person name="Chen Z."/>
            <person name="Engels R."/>
            <person name="Freedman E."/>
            <person name="Gellesch M."/>
            <person name="Goldberg J."/>
            <person name="Griggs A."/>
            <person name="Gujja S."/>
            <person name="Heiman D."/>
            <person name="Hepburn T."/>
            <person name="Howarth C."/>
            <person name="Jen D."/>
            <person name="Larson L."/>
            <person name="Lewis B."/>
            <person name="Mehta T."/>
            <person name="Park D."/>
            <person name="Pearson M."/>
            <person name="Roberts A."/>
            <person name="Saif S."/>
            <person name="Shenoy N."/>
            <person name="Sisk P."/>
            <person name="Stolte C."/>
            <person name="Sykes S."/>
            <person name="Walk T."/>
            <person name="White J."/>
            <person name="Yandava C."/>
            <person name="Burger G."/>
            <person name="Gray M.W."/>
            <person name="Holland P.W.H."/>
            <person name="King N."/>
            <person name="Lang F.B.F."/>
            <person name="Roger A.J."/>
            <person name="Ruiz-Trillo I."/>
            <person name="Lander E."/>
            <person name="Nusbaum C."/>
        </authorList>
    </citation>
    <scope>NUCLEOTIDE SEQUENCE [LARGE SCALE GENOMIC DNA]</scope>
    <source>
        <strain evidence="14">ATCC 38327</strain>
    </source>
</reference>
<name>A0A0L0SN60_ALLM3</name>